<feature type="domain" description="HTH LytTR-type" evidence="2">
    <location>
        <begin position="257"/>
        <end position="363"/>
    </location>
</feature>
<evidence type="ECO:0000256" key="1">
    <source>
        <dbReference type="SAM" id="Phobius"/>
    </source>
</evidence>
<dbReference type="InterPro" id="IPR046947">
    <property type="entry name" value="LytR-like"/>
</dbReference>
<dbReference type="PROSITE" id="PS50930">
    <property type="entry name" value="HTH_LYTTR"/>
    <property type="match status" value="1"/>
</dbReference>
<evidence type="ECO:0000313" key="3">
    <source>
        <dbReference type="EMBL" id="QQT99899.1"/>
    </source>
</evidence>
<accession>A0A9Q7EB08</accession>
<dbReference type="GO" id="GO:0000156">
    <property type="term" value="F:phosphorelay response regulator activity"/>
    <property type="evidence" value="ECO:0007669"/>
    <property type="project" value="InterPro"/>
</dbReference>
<evidence type="ECO:0000259" key="2">
    <source>
        <dbReference type="PROSITE" id="PS50930"/>
    </source>
</evidence>
<organism evidence="3 4">
    <name type="scientific">Myroides odoratus</name>
    <name type="common">Flavobacterium odoratum</name>
    <dbReference type="NCBI Taxonomy" id="256"/>
    <lineage>
        <taxon>Bacteria</taxon>
        <taxon>Pseudomonadati</taxon>
        <taxon>Bacteroidota</taxon>
        <taxon>Flavobacteriia</taxon>
        <taxon>Flavobacteriales</taxon>
        <taxon>Flavobacteriaceae</taxon>
        <taxon>Myroides</taxon>
    </lineage>
</organism>
<feature type="transmembrane region" description="Helical" evidence="1">
    <location>
        <begin position="6"/>
        <end position="30"/>
    </location>
</feature>
<name>A0A9Q7EB08_MYROD</name>
<dbReference type="Pfam" id="PF04397">
    <property type="entry name" value="LytTR"/>
    <property type="match status" value="1"/>
</dbReference>
<keyword evidence="1" id="KW-0472">Membrane</keyword>
<dbReference type="EMBL" id="CP068108">
    <property type="protein sequence ID" value="QQT99899.1"/>
    <property type="molecule type" value="Genomic_DNA"/>
</dbReference>
<dbReference type="RefSeq" id="WP_002988524.1">
    <property type="nucleotide sequence ID" value="NZ_CP068108.1"/>
</dbReference>
<dbReference type="GeneID" id="93529446"/>
<dbReference type="SMART" id="SM00850">
    <property type="entry name" value="LytTR"/>
    <property type="match status" value="1"/>
</dbReference>
<feature type="transmembrane region" description="Helical" evidence="1">
    <location>
        <begin position="184"/>
        <end position="207"/>
    </location>
</feature>
<keyword evidence="1" id="KW-1133">Transmembrane helix</keyword>
<proteinExistence type="predicted"/>
<keyword evidence="1" id="KW-0812">Transmembrane</keyword>
<sequence length="363" mass="42141">MTKNKAYTLIFLVLTTSTILSSIGLLYYYYKHAQEAIIEQKMQSGQREIREIGILLEQQLQLGLAPITVQQHLQQSILNTDSQREFVCMYNTEGIELCHPNLTMVGTKVNRKNSIFFKNGVQHPFLSILEEGQLTQGIRTFDPQSQRDSEILHIYPVKGTNWLLASHTNIKVLQTELNYLFQKFLLATILTDLMLIGICSWFIVLIYKKRETAIDVHFSDLHDTIFRLNAMNQLCQQKQHQVGDTTNEEEPGKKRLIAYQKDKIITIDTSEIIFITLQHGIVSVHTTYNKTYTLNQTLEELMQGLDPKRFYRANRQYILHIASIESIWIYGRNQLKIETVSKSIDPIIISKNKAADFKRWLDQ</sequence>
<dbReference type="GO" id="GO:0003677">
    <property type="term" value="F:DNA binding"/>
    <property type="evidence" value="ECO:0007669"/>
    <property type="project" value="InterPro"/>
</dbReference>
<dbReference type="PANTHER" id="PTHR37299">
    <property type="entry name" value="TRANSCRIPTIONAL REGULATOR-RELATED"/>
    <property type="match status" value="1"/>
</dbReference>
<dbReference type="Proteomes" id="UP000596202">
    <property type="component" value="Chromosome"/>
</dbReference>
<dbReference type="InterPro" id="IPR007492">
    <property type="entry name" value="LytTR_DNA-bd_dom"/>
</dbReference>
<protein>
    <submittedName>
        <fullName evidence="3">LytTR family transcriptional regulator</fullName>
    </submittedName>
</protein>
<dbReference type="AlphaFoldDB" id="A0A9Q7EB08"/>
<dbReference type="OrthoDB" id="735914at2"/>
<dbReference type="Gene3D" id="2.40.50.1020">
    <property type="entry name" value="LytTr DNA-binding domain"/>
    <property type="match status" value="1"/>
</dbReference>
<dbReference type="PANTHER" id="PTHR37299:SF1">
    <property type="entry name" value="STAGE 0 SPORULATION PROTEIN A HOMOLOG"/>
    <property type="match status" value="1"/>
</dbReference>
<gene>
    <name evidence="3" type="ORF">I6I88_17320</name>
</gene>
<evidence type="ECO:0000313" key="4">
    <source>
        <dbReference type="Proteomes" id="UP000596202"/>
    </source>
</evidence>
<reference evidence="3 4" key="1">
    <citation type="submission" date="2021-01" db="EMBL/GenBank/DDBJ databases">
        <title>FDA dAtabase for Regulatory Grade micrObial Sequences (FDA-ARGOS): Supporting development and validation of Infectious Disease Dx tests.</title>
        <authorList>
            <person name="Sproer C."/>
            <person name="Gronow S."/>
            <person name="Severitt S."/>
            <person name="Schroder I."/>
            <person name="Tallon L."/>
            <person name="Sadzewicz L."/>
            <person name="Zhao X."/>
            <person name="Boylan J."/>
            <person name="Ott S."/>
            <person name="Bowen H."/>
            <person name="Vavikolanu K."/>
            <person name="Mehta A."/>
            <person name="Aluvathingal J."/>
            <person name="Nadendla S."/>
            <person name="Lowell S."/>
            <person name="Myers T."/>
            <person name="Yan Y."/>
            <person name="Sichtig H."/>
        </authorList>
    </citation>
    <scope>NUCLEOTIDE SEQUENCE [LARGE SCALE GENOMIC DNA]</scope>
    <source>
        <strain evidence="3 4">FDAARGOS_1131</strain>
    </source>
</reference>